<name>A0A1B2ED00_9HYPH</name>
<dbReference type="AlphaFoldDB" id="A0A1B2ED00"/>
<gene>
    <name evidence="1" type="ORF">BB934_05740</name>
</gene>
<sequence length="103" mass="11704">MRPNKLTNKDWIADYNVAADTIWLDNAAFAKLGKGSYSKPVKLKADMFVKASRAQDREDRIIYDSKKGVLLYDADGTRSTHKPVEIATLKKGLKMTYEDFFVV</sequence>
<protein>
    <submittedName>
        <fullName evidence="1">Uncharacterized protein</fullName>
    </submittedName>
</protein>
<dbReference type="KEGG" id="moc:BB934_05740"/>
<organism evidence="1">
    <name type="scientific">Microvirga ossetica</name>
    <dbReference type="NCBI Taxonomy" id="1882682"/>
    <lineage>
        <taxon>Bacteria</taxon>
        <taxon>Pseudomonadati</taxon>
        <taxon>Pseudomonadota</taxon>
        <taxon>Alphaproteobacteria</taxon>
        <taxon>Hyphomicrobiales</taxon>
        <taxon>Methylobacteriaceae</taxon>
        <taxon>Microvirga</taxon>
    </lineage>
</organism>
<dbReference type="EMBL" id="CP016616">
    <property type="protein sequence ID" value="ANY77799.1"/>
    <property type="molecule type" value="Genomic_DNA"/>
</dbReference>
<proteinExistence type="predicted"/>
<evidence type="ECO:0000313" key="1">
    <source>
        <dbReference type="EMBL" id="ANY77799.1"/>
    </source>
</evidence>
<reference evidence="1" key="1">
    <citation type="submission" date="2016-07" db="EMBL/GenBank/DDBJ databases">
        <title>Microvirga ossetica sp. nov. a new species of rhizobia isolated from root nodules of the legume species Vicia alpestris Steven originated from North Ossetia region in the Caucasus.</title>
        <authorList>
            <person name="Safronova V.I."/>
            <person name="Kuznetsova I.G."/>
            <person name="Sazanova A.L."/>
            <person name="Belimov A."/>
            <person name="Andronov E."/>
            <person name="Osledkin Y.S."/>
            <person name="Onishchuk O.P."/>
            <person name="Kurchak O.N."/>
            <person name="Shaposhnikov A.I."/>
            <person name="Willems A."/>
            <person name="Tikhonovich I.A."/>
        </authorList>
    </citation>
    <scope>NUCLEOTIDE SEQUENCE [LARGE SCALE GENOMIC DNA]</scope>
    <source>
        <strain evidence="1">V5/3M</strain>
    </source>
</reference>
<accession>A0A1B2ED00</accession>
<dbReference type="RefSeq" id="WP_099508783.1">
    <property type="nucleotide sequence ID" value="NZ_CP016616.1"/>
</dbReference>